<evidence type="ECO:0000256" key="1">
    <source>
        <dbReference type="SAM" id="MobiDB-lite"/>
    </source>
</evidence>
<evidence type="ECO:0000313" key="2">
    <source>
        <dbReference type="EMBL" id="ELW63159.1"/>
    </source>
</evidence>
<dbReference type="Proteomes" id="UP000011518">
    <property type="component" value="Unassembled WGS sequence"/>
</dbReference>
<keyword evidence="3" id="KW-1185">Reference proteome</keyword>
<organism evidence="2 3">
    <name type="scientific">Tupaia chinensis</name>
    <name type="common">Chinese tree shrew</name>
    <name type="synonym">Tupaia belangeri chinensis</name>
    <dbReference type="NCBI Taxonomy" id="246437"/>
    <lineage>
        <taxon>Eukaryota</taxon>
        <taxon>Metazoa</taxon>
        <taxon>Chordata</taxon>
        <taxon>Craniata</taxon>
        <taxon>Vertebrata</taxon>
        <taxon>Euteleostomi</taxon>
        <taxon>Mammalia</taxon>
        <taxon>Eutheria</taxon>
        <taxon>Euarchontoglires</taxon>
        <taxon>Scandentia</taxon>
        <taxon>Tupaiidae</taxon>
        <taxon>Tupaia</taxon>
    </lineage>
</organism>
<accession>L9KKZ5</accession>
<dbReference type="EMBL" id="KB320791">
    <property type="protein sequence ID" value="ELW63159.1"/>
    <property type="molecule type" value="Genomic_DNA"/>
</dbReference>
<protein>
    <submittedName>
        <fullName evidence="2">Uncharacterized protein</fullName>
    </submittedName>
</protein>
<sequence>MRSSSGSDIRLRASQVRAAPLRTLGGLGSGGGRINSRAVFVCFSKISPGYAYALVPPLPCLHPPAPRTHAPGQGCENSGGLRRAASQAPSDGLRPLGTRLRRFENCELTPKLMI</sequence>
<reference evidence="3" key="2">
    <citation type="journal article" date="2013" name="Nat. Commun.">
        <title>Genome of the Chinese tree shrew.</title>
        <authorList>
            <person name="Fan Y."/>
            <person name="Huang Z.Y."/>
            <person name="Cao C.C."/>
            <person name="Chen C.S."/>
            <person name="Chen Y.X."/>
            <person name="Fan D.D."/>
            <person name="He J."/>
            <person name="Hou H.L."/>
            <person name="Hu L."/>
            <person name="Hu X.T."/>
            <person name="Jiang X.T."/>
            <person name="Lai R."/>
            <person name="Lang Y.S."/>
            <person name="Liang B."/>
            <person name="Liao S.G."/>
            <person name="Mu D."/>
            <person name="Ma Y.Y."/>
            <person name="Niu Y.Y."/>
            <person name="Sun X.Q."/>
            <person name="Xia J.Q."/>
            <person name="Xiao J."/>
            <person name="Xiong Z.Q."/>
            <person name="Xu L."/>
            <person name="Yang L."/>
            <person name="Zhang Y."/>
            <person name="Zhao W."/>
            <person name="Zhao X.D."/>
            <person name="Zheng Y.T."/>
            <person name="Zhou J.M."/>
            <person name="Zhu Y.B."/>
            <person name="Zhang G.J."/>
            <person name="Wang J."/>
            <person name="Yao Y.G."/>
        </authorList>
    </citation>
    <scope>NUCLEOTIDE SEQUENCE [LARGE SCALE GENOMIC DNA]</scope>
</reference>
<name>L9KKZ5_TUPCH</name>
<gene>
    <name evidence="2" type="ORF">TREES_T100010765</name>
</gene>
<reference evidence="3" key="1">
    <citation type="submission" date="2012-07" db="EMBL/GenBank/DDBJ databases">
        <title>Genome of the Chinese tree shrew, a rising model animal genetically related to primates.</title>
        <authorList>
            <person name="Zhang G."/>
            <person name="Fan Y."/>
            <person name="Yao Y."/>
            <person name="Huang Z."/>
        </authorList>
    </citation>
    <scope>NUCLEOTIDE SEQUENCE [LARGE SCALE GENOMIC DNA]</scope>
</reference>
<dbReference type="InParanoid" id="L9KKZ5"/>
<proteinExistence type="predicted"/>
<feature type="region of interest" description="Disordered" evidence="1">
    <location>
        <begin position="67"/>
        <end position="96"/>
    </location>
</feature>
<dbReference type="AlphaFoldDB" id="L9KKZ5"/>
<evidence type="ECO:0000313" key="3">
    <source>
        <dbReference type="Proteomes" id="UP000011518"/>
    </source>
</evidence>